<dbReference type="InterPro" id="IPR051044">
    <property type="entry name" value="MAG_DAG_Lipase"/>
</dbReference>
<dbReference type="OrthoDB" id="2498029at2759"/>
<reference evidence="3 4" key="1">
    <citation type="submission" date="2018-07" db="EMBL/GenBank/DDBJ databases">
        <title>The complete nuclear genome of the prasinophyte Chloropicon primus (CCMP1205).</title>
        <authorList>
            <person name="Pombert J.-F."/>
            <person name="Otis C."/>
            <person name="Turmel M."/>
            <person name="Lemieux C."/>
        </authorList>
    </citation>
    <scope>NUCLEOTIDE SEQUENCE [LARGE SCALE GENOMIC DNA]</scope>
    <source>
        <strain evidence="3 4">CCMP1205</strain>
    </source>
</reference>
<keyword evidence="3" id="KW-0378">Hydrolase</keyword>
<sequence>MEVGGVPCVVLTVCRVAVALALAPIASIFASLVLAYTVPRRLAEKHPGWGWAAVPVGGLLGAAAGLAAVGPLGTVLWAMYGPSAPEEPFSFRTLKEARRHAIPREREVRANAVKERHGRALEFTNEVISDMYCHVVSPRDRPSRGILVMHHGLHSHGGAARMLEIAVYFSQKGYTVYSCDAVGHGRSHGSFGTIPALEQLAKNFAAVVDSIRGKHPRQPIFLKGASMGGLIVLWSTFFMEDETREEGLKGIISVCPALTVGDAAKSKFLIEFFKFLPVHFLANFVFPKLPLTKGPRGVSFSEDPELRRLAEEESDADPMEYKGRLKFATALTFTLTLMEERASAYLVKLLQTVETPLLMQHGTGDKTVDVGGSRTFIAGVKADKKSLIEYQGKSHVLLSEDEKTREKYLSDMFTFVNKLL</sequence>
<protein>
    <submittedName>
        <fullName evidence="3">Alpha/beta-hydrolase</fullName>
    </submittedName>
</protein>
<dbReference type="InterPro" id="IPR029058">
    <property type="entry name" value="AB_hydrolase_fold"/>
</dbReference>
<keyword evidence="1" id="KW-0812">Transmembrane</keyword>
<feature type="transmembrane region" description="Helical" evidence="1">
    <location>
        <begin position="59"/>
        <end position="80"/>
    </location>
</feature>
<proteinExistence type="predicted"/>
<keyword evidence="1" id="KW-1133">Transmembrane helix</keyword>
<keyword evidence="4" id="KW-1185">Reference proteome</keyword>
<evidence type="ECO:0000313" key="3">
    <source>
        <dbReference type="EMBL" id="QDZ25145.1"/>
    </source>
</evidence>
<dbReference type="Pfam" id="PF12146">
    <property type="entry name" value="Hydrolase_4"/>
    <property type="match status" value="1"/>
</dbReference>
<dbReference type="Proteomes" id="UP000316726">
    <property type="component" value="Chromosome 16"/>
</dbReference>
<organism evidence="3 4">
    <name type="scientific">Chloropicon primus</name>
    <dbReference type="NCBI Taxonomy" id="1764295"/>
    <lineage>
        <taxon>Eukaryota</taxon>
        <taxon>Viridiplantae</taxon>
        <taxon>Chlorophyta</taxon>
        <taxon>Chloropicophyceae</taxon>
        <taxon>Chloropicales</taxon>
        <taxon>Chloropicaceae</taxon>
        <taxon>Chloropicon</taxon>
    </lineage>
</organism>
<dbReference type="SUPFAM" id="SSF53474">
    <property type="entry name" value="alpha/beta-Hydrolases"/>
    <property type="match status" value="1"/>
</dbReference>
<feature type="domain" description="Serine aminopeptidase S33" evidence="2">
    <location>
        <begin position="142"/>
        <end position="401"/>
    </location>
</feature>
<dbReference type="InterPro" id="IPR022742">
    <property type="entry name" value="Hydrolase_4"/>
</dbReference>
<dbReference type="PANTHER" id="PTHR11614">
    <property type="entry name" value="PHOSPHOLIPASE-RELATED"/>
    <property type="match status" value="1"/>
</dbReference>
<evidence type="ECO:0000259" key="2">
    <source>
        <dbReference type="Pfam" id="PF12146"/>
    </source>
</evidence>
<dbReference type="EMBL" id="CP031049">
    <property type="protein sequence ID" value="QDZ25145.1"/>
    <property type="molecule type" value="Genomic_DNA"/>
</dbReference>
<dbReference type="STRING" id="1764295.A0A5B8MZQ2"/>
<dbReference type="GO" id="GO:0016787">
    <property type="term" value="F:hydrolase activity"/>
    <property type="evidence" value="ECO:0007669"/>
    <property type="project" value="UniProtKB-KW"/>
</dbReference>
<evidence type="ECO:0000313" key="4">
    <source>
        <dbReference type="Proteomes" id="UP000316726"/>
    </source>
</evidence>
<accession>A0A5B8MZQ2</accession>
<name>A0A5B8MZQ2_9CHLO</name>
<keyword evidence="1" id="KW-0472">Membrane</keyword>
<dbReference type="AlphaFoldDB" id="A0A5B8MZQ2"/>
<evidence type="ECO:0000256" key="1">
    <source>
        <dbReference type="SAM" id="Phobius"/>
    </source>
</evidence>
<gene>
    <name evidence="3" type="ORF">A3770_16p76630</name>
</gene>
<dbReference type="Gene3D" id="3.40.50.1820">
    <property type="entry name" value="alpha/beta hydrolase"/>
    <property type="match status" value="1"/>
</dbReference>